<dbReference type="AlphaFoldDB" id="A0A1L5F8U0"/>
<proteinExistence type="predicted"/>
<dbReference type="Pfam" id="PF09669">
    <property type="entry name" value="Phage_pRha"/>
    <property type="match status" value="1"/>
</dbReference>
<dbReference type="EMBL" id="CP018335">
    <property type="protein sequence ID" value="APM39393.1"/>
    <property type="molecule type" value="Genomic_DNA"/>
</dbReference>
<accession>A0A1L5F8U0</accession>
<reference evidence="1 2" key="1">
    <citation type="submission" date="2016-12" db="EMBL/GenBank/DDBJ databases">
        <title>Complete genome sequence of Clostridium kluyveri JZZ isolated from the pit mud of a Chinese flavor liquor-making factory.</title>
        <authorList>
            <person name="Wang Y."/>
        </authorList>
    </citation>
    <scope>NUCLEOTIDE SEQUENCE [LARGE SCALE GENOMIC DNA]</scope>
    <source>
        <strain evidence="1 2">JZZ</strain>
    </source>
</reference>
<protein>
    <submittedName>
        <fullName evidence="1">Uncharacterized protein</fullName>
    </submittedName>
</protein>
<name>A0A1L5F8U0_CLOKL</name>
<sequence length="228" mass="26627">MDKLVIIKRVNGIEDLYVESKLIAIKTKNNHKSILDMIYRYMNLIKEFGKVAFQMRPLESGQKEKIAYLNEQQTTFLMTLLKNSPEVVKFKFDLVKEFFRMRELLREKLSSDWKATRVKGKLCRRNETDVIMAKLIPLAISQGSKNAGKLYMTYSKLVNKCVGIPSNSREKATKRVLDVIYNLENLIEHVISEEVDKETYYKDIYQICKGKCNLMVELSYLPPQRLIA</sequence>
<organism evidence="1 2">
    <name type="scientific">Clostridium kluyveri</name>
    <dbReference type="NCBI Taxonomy" id="1534"/>
    <lineage>
        <taxon>Bacteria</taxon>
        <taxon>Bacillati</taxon>
        <taxon>Bacillota</taxon>
        <taxon>Clostridia</taxon>
        <taxon>Eubacteriales</taxon>
        <taxon>Clostridiaceae</taxon>
        <taxon>Clostridium</taxon>
    </lineage>
</organism>
<dbReference type="OrthoDB" id="2233792at2"/>
<evidence type="ECO:0000313" key="1">
    <source>
        <dbReference type="EMBL" id="APM39393.1"/>
    </source>
</evidence>
<dbReference type="Proteomes" id="UP000184604">
    <property type="component" value="Chromosome"/>
</dbReference>
<dbReference type="InterPro" id="IPR014054">
    <property type="entry name" value="Phage_regulatory_Rha"/>
</dbReference>
<evidence type="ECO:0000313" key="2">
    <source>
        <dbReference type="Proteomes" id="UP000184604"/>
    </source>
</evidence>
<gene>
    <name evidence="1" type="ORF">BS101_11895</name>
</gene>
<dbReference type="RefSeq" id="WP_073539018.1">
    <property type="nucleotide sequence ID" value="NZ_CP018335.1"/>
</dbReference>